<reference evidence="3 4" key="1">
    <citation type="submission" date="2019-09" db="EMBL/GenBank/DDBJ databases">
        <title>The hologenome of the rock-dwelling lichen Lasallia pustulata.</title>
        <authorList>
            <person name="Greshake Tzovaras B."/>
            <person name="Segers F."/>
            <person name="Bicker A."/>
            <person name="Dal Grande F."/>
            <person name="Otte J."/>
            <person name="Hankeln T."/>
            <person name="Schmitt I."/>
            <person name="Ebersberger I."/>
        </authorList>
    </citation>
    <scope>NUCLEOTIDE SEQUENCE [LARGE SCALE GENOMIC DNA]</scope>
    <source>
        <strain evidence="3">A1-1</strain>
    </source>
</reference>
<protein>
    <recommendedName>
        <fullName evidence="2">Biogenesis of lysosome-related organelles complex 1 subunit 1</fullName>
    </recommendedName>
</protein>
<dbReference type="PANTHER" id="PTHR13073:SF0">
    <property type="entry name" value="BIOGENESIS OF LYSOSOME-RELATED ORGANELLES COMPLEX 1 SUBUNIT 1"/>
    <property type="match status" value="1"/>
</dbReference>
<evidence type="ECO:0000256" key="2">
    <source>
        <dbReference type="ARBA" id="ARBA00019577"/>
    </source>
</evidence>
<evidence type="ECO:0000256" key="1">
    <source>
        <dbReference type="ARBA" id="ARBA00007133"/>
    </source>
</evidence>
<dbReference type="AlphaFoldDB" id="A0A5M8PYT5"/>
<dbReference type="OrthoDB" id="20018at2759"/>
<gene>
    <name evidence="3" type="ORF">FRX48_01643</name>
</gene>
<organism evidence="3 4">
    <name type="scientific">Lasallia pustulata</name>
    <dbReference type="NCBI Taxonomy" id="136370"/>
    <lineage>
        <taxon>Eukaryota</taxon>
        <taxon>Fungi</taxon>
        <taxon>Dikarya</taxon>
        <taxon>Ascomycota</taxon>
        <taxon>Pezizomycotina</taxon>
        <taxon>Lecanoromycetes</taxon>
        <taxon>OSLEUM clade</taxon>
        <taxon>Umbilicariomycetidae</taxon>
        <taxon>Umbilicariales</taxon>
        <taxon>Umbilicariaceae</taxon>
        <taxon>Lasallia</taxon>
    </lineage>
</organism>
<dbReference type="Pfam" id="PF06320">
    <property type="entry name" value="GCN5L1"/>
    <property type="match status" value="1"/>
</dbReference>
<proteinExistence type="inferred from homology"/>
<sequence length="139" mass="15077">MASPPPTPAQTHHTATAEARSAFTSHLSSIGSTLHSSLQTRALDIHANSAAISKQQSELSKQTAALGKQSAVYQKLADETRERLKEIGDVQNWAEMIERDLLVVEEARGELELGIRGEWYGAGRSSDGCLVVDPVWAPR</sequence>
<dbReference type="GO" id="GO:0016197">
    <property type="term" value="P:endosomal transport"/>
    <property type="evidence" value="ECO:0007669"/>
    <property type="project" value="TreeGrafter"/>
</dbReference>
<evidence type="ECO:0000313" key="4">
    <source>
        <dbReference type="Proteomes" id="UP000324767"/>
    </source>
</evidence>
<evidence type="ECO:0000313" key="3">
    <source>
        <dbReference type="EMBL" id="KAA6414893.1"/>
    </source>
</evidence>
<name>A0A5M8PYT5_9LECA</name>
<dbReference type="PANTHER" id="PTHR13073">
    <property type="entry name" value="BLOC-1 COMPLEX SUBUNIT 1"/>
    <property type="match status" value="1"/>
</dbReference>
<accession>A0A5M8PYT5</accession>
<dbReference type="EMBL" id="VXIT01000002">
    <property type="protein sequence ID" value="KAA6414893.1"/>
    <property type="molecule type" value="Genomic_DNA"/>
</dbReference>
<comment type="caution">
    <text evidence="3">The sequence shown here is derived from an EMBL/GenBank/DDBJ whole genome shotgun (WGS) entry which is preliminary data.</text>
</comment>
<dbReference type="Proteomes" id="UP000324767">
    <property type="component" value="Unassembled WGS sequence"/>
</dbReference>
<comment type="similarity">
    <text evidence="1">Belongs to the BLOC1S1 family.</text>
</comment>
<dbReference type="InterPro" id="IPR009395">
    <property type="entry name" value="BLOC1S1"/>
</dbReference>
<dbReference type="GO" id="GO:0031083">
    <property type="term" value="C:BLOC-1 complex"/>
    <property type="evidence" value="ECO:0007669"/>
    <property type="project" value="InterPro"/>
</dbReference>